<dbReference type="EMBL" id="FWFG01000068">
    <property type="protein sequence ID" value="SLM92416.1"/>
    <property type="molecule type" value="Genomic_DNA"/>
</dbReference>
<evidence type="ECO:0000256" key="1">
    <source>
        <dbReference type="SAM" id="MobiDB-lite"/>
    </source>
</evidence>
<gene>
    <name evidence="3" type="ORF">FM110_08190</name>
</gene>
<feature type="transmembrane region" description="Helical" evidence="2">
    <location>
        <begin position="36"/>
        <end position="58"/>
    </location>
</feature>
<organism evidence="3 4">
    <name type="scientific">Brachybacterium nesterenkovii</name>
    <dbReference type="NCBI Taxonomy" id="47847"/>
    <lineage>
        <taxon>Bacteria</taxon>
        <taxon>Bacillati</taxon>
        <taxon>Actinomycetota</taxon>
        <taxon>Actinomycetes</taxon>
        <taxon>Micrococcales</taxon>
        <taxon>Dermabacteraceae</taxon>
        <taxon>Brachybacterium</taxon>
    </lineage>
</organism>
<feature type="region of interest" description="Disordered" evidence="1">
    <location>
        <begin position="101"/>
        <end position="120"/>
    </location>
</feature>
<protein>
    <submittedName>
        <fullName evidence="3">Uncharacterized protein</fullName>
    </submittedName>
</protein>
<evidence type="ECO:0000313" key="4">
    <source>
        <dbReference type="Proteomes" id="UP000195981"/>
    </source>
</evidence>
<sequence>MNTADDTTPAATDAAADTDEDGAQVLLVRRRRTPALGFWVLLALAVAFLGGTVVAWLAEVRAPAGMLYFGVTAAVMVGLPLAALAALVDAIADRRRRRRATGIGTAGRGAGHDPAPGSES</sequence>
<keyword evidence="2" id="KW-1133">Transmembrane helix</keyword>
<evidence type="ECO:0000256" key="2">
    <source>
        <dbReference type="SAM" id="Phobius"/>
    </source>
</evidence>
<name>A0A1X6X1N6_9MICO</name>
<keyword evidence="2" id="KW-0812">Transmembrane</keyword>
<feature type="transmembrane region" description="Helical" evidence="2">
    <location>
        <begin position="64"/>
        <end position="88"/>
    </location>
</feature>
<evidence type="ECO:0000313" key="3">
    <source>
        <dbReference type="EMBL" id="SLM92416.1"/>
    </source>
</evidence>
<dbReference type="RefSeq" id="WP_087104277.1">
    <property type="nucleotide sequence ID" value="NZ_FWFG01000068.1"/>
</dbReference>
<dbReference type="AlphaFoldDB" id="A0A1X6X1N6"/>
<keyword evidence="2" id="KW-0472">Membrane</keyword>
<dbReference type="Proteomes" id="UP000195981">
    <property type="component" value="Unassembled WGS sequence"/>
</dbReference>
<proteinExistence type="predicted"/>
<keyword evidence="4" id="KW-1185">Reference proteome</keyword>
<reference evidence="3 4" key="1">
    <citation type="submission" date="2017-02" db="EMBL/GenBank/DDBJ databases">
        <authorList>
            <person name="Peterson S.W."/>
        </authorList>
    </citation>
    <scope>NUCLEOTIDE SEQUENCE [LARGE SCALE GENOMIC DNA]</scope>
    <source>
        <strain evidence="3 4">CIP104813</strain>
    </source>
</reference>
<accession>A0A1X6X1N6</accession>